<evidence type="ECO:0000313" key="8">
    <source>
        <dbReference type="EMBL" id="CUR58552.1"/>
    </source>
</evidence>
<feature type="transmembrane region" description="Helical" evidence="7">
    <location>
        <begin position="56"/>
        <end position="78"/>
    </location>
</feature>
<dbReference type="InterPro" id="IPR037185">
    <property type="entry name" value="EmrE-like"/>
</dbReference>
<dbReference type="Pfam" id="PF00893">
    <property type="entry name" value="Multi_Drug_Res"/>
    <property type="match status" value="1"/>
</dbReference>
<accession>A0A2P2CC89</accession>
<dbReference type="PANTHER" id="PTHR30561:SF1">
    <property type="entry name" value="MULTIDRUG TRANSPORTER EMRE"/>
    <property type="match status" value="1"/>
</dbReference>
<sequence length="117" mass="12090">MTRWLLLAAAIASEVTGSLSLKGALERPALYAVVALAFLVAFALFAAVLRRGMPLGVAYGIWGAVGVVATAVLSAAIFDERLTPLMGLGIAIVVVGVLVVELASQAAQRRLDDEAGR</sequence>
<feature type="transmembrane region" description="Helical" evidence="7">
    <location>
        <begin position="30"/>
        <end position="49"/>
    </location>
</feature>
<evidence type="ECO:0000256" key="1">
    <source>
        <dbReference type="ARBA" id="ARBA00004651"/>
    </source>
</evidence>
<evidence type="ECO:0000256" key="5">
    <source>
        <dbReference type="ARBA" id="ARBA00022989"/>
    </source>
</evidence>
<evidence type="ECO:0000256" key="3">
    <source>
        <dbReference type="ARBA" id="ARBA00022475"/>
    </source>
</evidence>
<dbReference type="Gene3D" id="1.10.3730.20">
    <property type="match status" value="1"/>
</dbReference>
<dbReference type="PANTHER" id="PTHR30561">
    <property type="entry name" value="SMR FAMILY PROTON-DEPENDENT DRUG EFFLUX TRANSPORTER SUGE"/>
    <property type="match status" value="1"/>
</dbReference>
<dbReference type="EMBL" id="CZKA01000046">
    <property type="protein sequence ID" value="CUR58552.1"/>
    <property type="molecule type" value="Genomic_DNA"/>
</dbReference>
<keyword evidence="2" id="KW-0813">Transport</keyword>
<dbReference type="GO" id="GO:0022857">
    <property type="term" value="F:transmembrane transporter activity"/>
    <property type="evidence" value="ECO:0007669"/>
    <property type="project" value="InterPro"/>
</dbReference>
<evidence type="ECO:0000256" key="6">
    <source>
        <dbReference type="ARBA" id="ARBA00023136"/>
    </source>
</evidence>
<organism evidence="8">
    <name type="scientific">metagenome</name>
    <dbReference type="NCBI Taxonomy" id="256318"/>
    <lineage>
        <taxon>unclassified sequences</taxon>
        <taxon>metagenomes</taxon>
    </lineage>
</organism>
<dbReference type="AlphaFoldDB" id="A0A2P2CC89"/>
<keyword evidence="4 7" id="KW-0812">Transmembrane</keyword>
<keyword evidence="5 7" id="KW-1133">Transmembrane helix</keyword>
<gene>
    <name evidence="8" type="ORF">NOCA2500027</name>
</gene>
<evidence type="ECO:0000256" key="2">
    <source>
        <dbReference type="ARBA" id="ARBA00022448"/>
    </source>
</evidence>
<dbReference type="InterPro" id="IPR000390">
    <property type="entry name" value="Small_drug/metabolite_transptr"/>
</dbReference>
<evidence type="ECO:0000256" key="7">
    <source>
        <dbReference type="SAM" id="Phobius"/>
    </source>
</evidence>
<comment type="subcellular location">
    <subcellularLocation>
        <location evidence="1">Cell membrane</location>
        <topology evidence="1">Multi-pass membrane protein</topology>
    </subcellularLocation>
</comment>
<protein>
    <submittedName>
        <fullName evidence="8">Multidrug resistance protein, SMR family</fullName>
    </submittedName>
</protein>
<dbReference type="SUPFAM" id="SSF103481">
    <property type="entry name" value="Multidrug resistance efflux transporter EmrE"/>
    <property type="match status" value="1"/>
</dbReference>
<keyword evidence="3" id="KW-1003">Cell membrane</keyword>
<keyword evidence="6 7" id="KW-0472">Membrane</keyword>
<reference evidence="8" key="1">
    <citation type="submission" date="2015-08" db="EMBL/GenBank/DDBJ databases">
        <authorList>
            <person name="Babu N.S."/>
            <person name="Beckwith C.J."/>
            <person name="Beseler K.G."/>
            <person name="Brison A."/>
            <person name="Carone J.V."/>
            <person name="Caskin T.P."/>
            <person name="Diamond M."/>
            <person name="Durham M.E."/>
            <person name="Foxe J.M."/>
            <person name="Go M."/>
            <person name="Henderson B.A."/>
            <person name="Jones I.B."/>
            <person name="McGettigan J.A."/>
            <person name="Micheletti S.J."/>
            <person name="Nasrallah M.E."/>
            <person name="Ortiz D."/>
            <person name="Piller C.R."/>
            <person name="Privatt S.R."/>
            <person name="Schneider S.L."/>
            <person name="Sharp S."/>
            <person name="Smith T.C."/>
            <person name="Stanton J.D."/>
            <person name="Ullery H.E."/>
            <person name="Wilson R.J."/>
            <person name="Serrano M.G."/>
            <person name="Buck G."/>
            <person name="Lee V."/>
            <person name="Wang Y."/>
            <person name="Carvalho R."/>
            <person name="Voegtly L."/>
            <person name="Shi R."/>
            <person name="Duckworth R."/>
            <person name="Johnson A."/>
            <person name="Loviza R."/>
            <person name="Walstead R."/>
            <person name="Shah Z."/>
            <person name="Kiflezghi M."/>
            <person name="Wade K."/>
            <person name="Ball S.L."/>
            <person name="Bradley K.W."/>
            <person name="Asai D.J."/>
            <person name="Bowman C.A."/>
            <person name="Russell D.A."/>
            <person name="Pope W.H."/>
            <person name="Jacobs-Sera D."/>
            <person name="Hendrix R.W."/>
            <person name="Hatfull G.F."/>
        </authorList>
    </citation>
    <scope>NUCLEOTIDE SEQUENCE</scope>
</reference>
<dbReference type="GO" id="GO:0005886">
    <property type="term" value="C:plasma membrane"/>
    <property type="evidence" value="ECO:0007669"/>
    <property type="project" value="UniProtKB-SubCell"/>
</dbReference>
<feature type="transmembrane region" description="Helical" evidence="7">
    <location>
        <begin position="84"/>
        <end position="103"/>
    </location>
</feature>
<dbReference type="InterPro" id="IPR045324">
    <property type="entry name" value="Small_multidrug_res"/>
</dbReference>
<proteinExistence type="predicted"/>
<evidence type="ECO:0000256" key="4">
    <source>
        <dbReference type="ARBA" id="ARBA00022692"/>
    </source>
</evidence>
<name>A0A2P2CC89_9ZZZZ</name>